<dbReference type="InterPro" id="IPR018197">
    <property type="entry name" value="Glycerate_kinase_RE-like"/>
</dbReference>
<dbReference type="InterPro" id="IPR036129">
    <property type="entry name" value="Glycerate_kinase_sf"/>
</dbReference>
<evidence type="ECO:0000313" key="5">
    <source>
        <dbReference type="Proteomes" id="UP000269019"/>
    </source>
</evidence>
<protein>
    <submittedName>
        <fullName evidence="4">Glycerate 2-kinase</fullName>
        <ecNumber evidence="4">2.7.1.165</ecNumber>
    </submittedName>
</protein>
<dbReference type="NCBIfam" id="TIGR00045">
    <property type="entry name" value="glycerate kinase"/>
    <property type="match status" value="1"/>
</dbReference>
<dbReference type="EC" id="2.7.1.165" evidence="4"/>
<evidence type="ECO:0000256" key="2">
    <source>
        <dbReference type="ARBA" id="ARBA00022679"/>
    </source>
</evidence>
<organism evidence="4 5">
    <name type="scientific">Corynebacterium choanae</name>
    <dbReference type="NCBI Taxonomy" id="1862358"/>
    <lineage>
        <taxon>Bacteria</taxon>
        <taxon>Bacillati</taxon>
        <taxon>Actinomycetota</taxon>
        <taxon>Actinomycetes</taxon>
        <taxon>Mycobacteriales</taxon>
        <taxon>Corynebacteriaceae</taxon>
        <taxon>Corynebacterium</taxon>
    </lineage>
</organism>
<dbReference type="GO" id="GO:0008887">
    <property type="term" value="F:glycerate kinase activity"/>
    <property type="evidence" value="ECO:0007669"/>
    <property type="project" value="InterPro"/>
</dbReference>
<evidence type="ECO:0000256" key="3">
    <source>
        <dbReference type="ARBA" id="ARBA00022777"/>
    </source>
</evidence>
<dbReference type="SUPFAM" id="SSF110738">
    <property type="entry name" value="Glycerate kinase I"/>
    <property type="match status" value="1"/>
</dbReference>
<dbReference type="GO" id="GO:0031388">
    <property type="term" value="P:organic acid phosphorylation"/>
    <property type="evidence" value="ECO:0007669"/>
    <property type="project" value="InterPro"/>
</dbReference>
<dbReference type="InterPro" id="IPR018193">
    <property type="entry name" value="Glyc_kinase_flavodox-like_fold"/>
</dbReference>
<sequence length="398" mass="41077">MSEPLTVVIAPDSLKGTCPAPQVAAALQVGWRTVRPQDTLIEVPMADGGEGTAAVFYRAQPGAQHHSLCLSGPDGTGQTTSFFTSVRTQHGRRIAVVDVASTCGIELINQPIPLTGSTRALGEAIAAIVDRGVDEIIIGIGSSCSTDGGAGMLQSLGVRLCDGEGAAIRPGLQGLVTLESVDEDTLKNLQQRLADITITVLCDVDNPLTGPRGAATVFGPQKGLADTYFDSADTALANLCTLLGGDPQQPGAGAAGGLGMALRVLGATLQPGAHTIATLLGLDRLLSSADIVLTGEGSLDASSFHGKVVGTISGLVEQARDQRTDTEPGSDHRRPELLIVAGRITGDLPSSRSAAQALALTELAGNEQSAIDDPTRWLREAGKVLAKRATKQQQHILR</sequence>
<reference evidence="4 5" key="1">
    <citation type="submission" date="2018-11" db="EMBL/GenBank/DDBJ databases">
        <authorList>
            <person name="Kleinhagauer T."/>
            <person name="Glaeser S.P."/>
            <person name="Spergser J."/>
            <person name="Ruckert C."/>
            <person name="Kaempfer P."/>
            <person name="Busse H.-J."/>
        </authorList>
    </citation>
    <scope>NUCLEOTIDE SEQUENCE [LARGE SCALE GENOMIC DNA]</scope>
    <source>
        <strain evidence="4 5">200CH</strain>
    </source>
</reference>
<dbReference type="AlphaFoldDB" id="A0A3G6J865"/>
<dbReference type="PANTHER" id="PTHR21599">
    <property type="entry name" value="GLYCERATE KINASE"/>
    <property type="match status" value="1"/>
</dbReference>
<dbReference type="OrthoDB" id="9774290at2"/>
<proteinExistence type="inferred from homology"/>
<dbReference type="KEGG" id="ccho:CCHOA_09560"/>
<keyword evidence="3 4" id="KW-0418">Kinase</keyword>
<accession>A0A3G6J865</accession>
<keyword evidence="5" id="KW-1185">Reference proteome</keyword>
<dbReference type="PANTHER" id="PTHR21599:SF0">
    <property type="entry name" value="GLYCERATE KINASE"/>
    <property type="match status" value="1"/>
</dbReference>
<dbReference type="Pfam" id="PF02595">
    <property type="entry name" value="Gly_kinase"/>
    <property type="match status" value="1"/>
</dbReference>
<comment type="similarity">
    <text evidence="1">Belongs to the glycerate kinase type-1 family.</text>
</comment>
<evidence type="ECO:0000256" key="1">
    <source>
        <dbReference type="ARBA" id="ARBA00006284"/>
    </source>
</evidence>
<dbReference type="Gene3D" id="3.90.1510.10">
    <property type="entry name" value="Glycerate kinase, domain 2"/>
    <property type="match status" value="1"/>
</dbReference>
<evidence type="ECO:0000313" key="4">
    <source>
        <dbReference type="EMBL" id="AZA14295.1"/>
    </source>
</evidence>
<dbReference type="GO" id="GO:0043798">
    <property type="term" value="F:glycerate 2-kinase activity"/>
    <property type="evidence" value="ECO:0007669"/>
    <property type="project" value="UniProtKB-EC"/>
</dbReference>
<dbReference type="InterPro" id="IPR004381">
    <property type="entry name" value="Glycerate_kinase"/>
</dbReference>
<dbReference type="EMBL" id="CP033896">
    <property type="protein sequence ID" value="AZA14295.1"/>
    <property type="molecule type" value="Genomic_DNA"/>
</dbReference>
<name>A0A3G6J865_9CORY</name>
<dbReference type="RefSeq" id="WP_123929482.1">
    <property type="nucleotide sequence ID" value="NZ_CP033896.1"/>
</dbReference>
<dbReference type="Proteomes" id="UP000269019">
    <property type="component" value="Chromosome"/>
</dbReference>
<keyword evidence="2 4" id="KW-0808">Transferase</keyword>
<gene>
    <name evidence="4" type="primary">garK</name>
    <name evidence="4" type="ORF">CCHOA_09560</name>
</gene>
<dbReference type="Gene3D" id="3.40.50.10350">
    <property type="entry name" value="Glycerate kinase, domain 1"/>
    <property type="match status" value="1"/>
</dbReference>